<evidence type="ECO:0000256" key="1">
    <source>
        <dbReference type="ARBA" id="ARBA00016427"/>
    </source>
</evidence>
<dbReference type="Gene3D" id="1.25.10.10">
    <property type="entry name" value="Leucine-rich Repeat Variant"/>
    <property type="match status" value="2"/>
</dbReference>
<dbReference type="InterPro" id="IPR011989">
    <property type="entry name" value="ARM-like"/>
</dbReference>
<dbReference type="InterPro" id="IPR016024">
    <property type="entry name" value="ARM-type_fold"/>
</dbReference>
<evidence type="ECO:0000256" key="5">
    <source>
        <dbReference type="SAM" id="MobiDB-lite"/>
    </source>
</evidence>
<dbReference type="SUPFAM" id="SSF48371">
    <property type="entry name" value="ARM repeat"/>
    <property type="match status" value="2"/>
</dbReference>
<name>A0ABY8EIX9_MALFU</name>
<evidence type="ECO:0000256" key="3">
    <source>
        <dbReference type="ARBA" id="ARBA00030932"/>
    </source>
</evidence>
<reference evidence="6 7" key="1">
    <citation type="journal article" date="2020" name="Elife">
        <title>Loss of centromere function drives karyotype evolution in closely related Malassezia species.</title>
        <authorList>
            <person name="Sankaranarayanan S.R."/>
            <person name="Ianiri G."/>
            <person name="Coelho M.A."/>
            <person name="Reza M.H."/>
            <person name="Thimmappa B.C."/>
            <person name="Ganguly P."/>
            <person name="Vadnala R.N."/>
            <person name="Sun S."/>
            <person name="Siddharthan R."/>
            <person name="Tellgren-Roth C."/>
            <person name="Dawson T.L."/>
            <person name="Heitman J."/>
            <person name="Sanyal K."/>
        </authorList>
    </citation>
    <scope>NUCLEOTIDE SEQUENCE [LARGE SCALE GENOMIC DNA]</scope>
    <source>
        <strain evidence="6">CBS14141</strain>
    </source>
</reference>
<feature type="region of interest" description="Disordered" evidence="5">
    <location>
        <begin position="219"/>
        <end position="238"/>
    </location>
</feature>
<dbReference type="Pfam" id="PF22493">
    <property type="entry name" value="PUF_NOP9"/>
    <property type="match status" value="1"/>
</dbReference>
<organism evidence="6 7">
    <name type="scientific">Malassezia furfur</name>
    <name type="common">Pityriasis versicolor infection agent</name>
    <name type="synonym">Pityrosporum furfur</name>
    <dbReference type="NCBI Taxonomy" id="55194"/>
    <lineage>
        <taxon>Eukaryota</taxon>
        <taxon>Fungi</taxon>
        <taxon>Dikarya</taxon>
        <taxon>Basidiomycota</taxon>
        <taxon>Ustilaginomycotina</taxon>
        <taxon>Malasseziomycetes</taxon>
        <taxon>Malasseziales</taxon>
        <taxon>Malasseziaceae</taxon>
        <taxon>Malassezia</taxon>
    </lineage>
</organism>
<evidence type="ECO:0000313" key="7">
    <source>
        <dbReference type="Proteomes" id="UP000818624"/>
    </source>
</evidence>
<dbReference type="PANTHER" id="PTHR13102">
    <property type="entry name" value="NUCLEOLAR PROTEIN 9"/>
    <property type="match status" value="1"/>
</dbReference>
<dbReference type="InterPro" id="IPR001313">
    <property type="entry name" value="Pumilio_RNA-bd_rpt"/>
</dbReference>
<feature type="region of interest" description="Disordered" evidence="5">
    <location>
        <begin position="1"/>
        <end position="31"/>
    </location>
</feature>
<dbReference type="Proteomes" id="UP000818624">
    <property type="component" value="Chromosome 1"/>
</dbReference>
<dbReference type="EMBL" id="CP046234">
    <property type="protein sequence ID" value="WFD45689.1"/>
    <property type="molecule type" value="Genomic_DNA"/>
</dbReference>
<keyword evidence="2" id="KW-0677">Repeat</keyword>
<protein>
    <recommendedName>
        <fullName evidence="1">Nucleolar protein 9</fullName>
    </recommendedName>
    <alternativeName>
        <fullName evidence="3 4">Pumilio domain-containing protein NOP9</fullName>
    </alternativeName>
</protein>
<keyword evidence="7" id="KW-1185">Reference proteome</keyword>
<dbReference type="PANTHER" id="PTHR13102:SF0">
    <property type="entry name" value="NUCLEOLAR PROTEIN 9"/>
    <property type="match status" value="1"/>
</dbReference>
<sequence>MVQAERRRAPKRSKHRQEPEEAPAEEPEWVNMSEANTPFGLVAPEMQAYFKEVNATLTNLLHNEDPDAGSEEAELLLKAALTEMDGNELSLATDPTCSLVLENMAGIMKEKALRVFFDRMSGSYVVLATHRYGSHVLQSMLSAAQKMLNSMDHTKQAPKTIEGDLRTLPQLVEAMFHEIEPSLETMMSDPFATHVLRSIMGLLTGVPITSLEDLRSKRSTKYRSKERQRAMVDTSSEPVESGPLNVPYNFLPLVYQLYEDLHASLPPTTLYSLLPNAVVAPTLSLLLKLESGLRDGKKSMAERSDSLTSRVLGDLSGKQTERSDVIESAIRDAVATHVLESALRGASASTLARFYDIYIDGRVSKLGGHPCANFVVATVVRLLPLHSEPFRKTIAELEQAGDHLVKNQVLGVLQTAVERCAQGDHLEEEVLRAVLAAFRFPEDGDAALFVPVLLSMRTFKPYTHTVVEGKDKKKRKEDDKFTTQGSILLQRVAQLHAPRQDLLFASLTKSESLKEWCCSATAVHVVLSALTAPTATFAQRRSLLRSLLPLLIELSDDAWGSRVADAVWSAADGFTKDKIAELAVSHEKQLLASAYGRFFVRKLRLGVYRKSYGEWKEWAKGQSTPPTAPAPTESANVFAFLRTCKLGKPSKHDDGQADQQLADILSAIP</sequence>
<proteinExistence type="predicted"/>
<evidence type="ECO:0000256" key="4">
    <source>
        <dbReference type="ARBA" id="ARBA00031929"/>
    </source>
</evidence>
<evidence type="ECO:0000313" key="6">
    <source>
        <dbReference type="EMBL" id="WFD45689.1"/>
    </source>
</evidence>
<dbReference type="InterPro" id="IPR040000">
    <property type="entry name" value="NOP9"/>
</dbReference>
<evidence type="ECO:0000256" key="2">
    <source>
        <dbReference type="ARBA" id="ARBA00022737"/>
    </source>
</evidence>
<gene>
    <name evidence="6" type="primary">NOP9</name>
    <name evidence="6" type="ORF">GLX27_000313</name>
</gene>
<accession>A0ABY8EIX9</accession>
<dbReference type="SMART" id="SM00025">
    <property type="entry name" value="Pumilio"/>
    <property type="match status" value="4"/>
</dbReference>